<accession>A0A2T5GRY7</accession>
<gene>
    <name evidence="1" type="ORF">C8J26_0339</name>
</gene>
<dbReference type="EMBL" id="QAOG01000001">
    <property type="protein sequence ID" value="PTQ62065.1"/>
    <property type="molecule type" value="Genomic_DNA"/>
</dbReference>
<protein>
    <submittedName>
        <fullName evidence="1">Uncharacterized protein</fullName>
    </submittedName>
</protein>
<name>A0A2T5GRY7_9SPHN</name>
<evidence type="ECO:0000313" key="2">
    <source>
        <dbReference type="Proteomes" id="UP000244189"/>
    </source>
</evidence>
<evidence type="ECO:0000313" key="1">
    <source>
        <dbReference type="EMBL" id="PTQ62065.1"/>
    </source>
</evidence>
<dbReference type="AlphaFoldDB" id="A0A2T5GRY7"/>
<comment type="caution">
    <text evidence="1">The sequence shown here is derived from an EMBL/GenBank/DDBJ whole genome shotgun (WGS) entry which is preliminary data.</text>
</comment>
<reference evidence="1 2" key="1">
    <citation type="submission" date="2018-04" db="EMBL/GenBank/DDBJ databases">
        <title>Genomic Encyclopedia of Type Strains, Phase III (KMG-III): the genomes of soil and plant-associated and newly described type strains.</title>
        <authorList>
            <person name="Whitman W."/>
        </authorList>
    </citation>
    <scope>NUCLEOTIDE SEQUENCE [LARGE SCALE GENOMIC DNA]</scope>
    <source>
        <strain evidence="1 2">MA101b</strain>
    </source>
</reference>
<dbReference type="Proteomes" id="UP000244189">
    <property type="component" value="Unassembled WGS sequence"/>
</dbReference>
<keyword evidence="2" id="KW-1185">Reference proteome</keyword>
<organism evidence="1 2">
    <name type="scientific">Sphingomonas aurantiaca</name>
    <dbReference type="NCBI Taxonomy" id="185949"/>
    <lineage>
        <taxon>Bacteria</taxon>
        <taxon>Pseudomonadati</taxon>
        <taxon>Pseudomonadota</taxon>
        <taxon>Alphaproteobacteria</taxon>
        <taxon>Sphingomonadales</taxon>
        <taxon>Sphingomonadaceae</taxon>
        <taxon>Sphingomonas</taxon>
    </lineage>
</organism>
<proteinExistence type="predicted"/>
<dbReference type="RefSeq" id="WP_107956466.1">
    <property type="nucleotide sequence ID" value="NZ_JASPFP010000001.1"/>
</dbReference>
<sequence length="238" mass="24229">MVRLVAGEKRIVQCAAVRKDGWTKARRAGFFAMLSATCNVRASAAAMGMTDCGAYYLRRRDPVFAAQWQEALAEGYGRLEQGLMALALEGIDPSPAIEAGIAQARDATGAHAKTEGYGAARRKAASDARAAEGAGDAVVPDAGVGGVGVGVGGGVGGGGVRSAGITSVDLALRLLARNADRVAGTAGGRGRKARASAEETDAALIKHLDALAKRIAAAEVKRVGGKVIEHDAHEEPSA</sequence>